<dbReference type="InterPro" id="IPR031924">
    <property type="entry name" value="GH115"/>
</dbReference>
<dbReference type="SUPFAM" id="SSF55545">
    <property type="entry name" value="beta-N-acetylhexosaminidase-like domain"/>
    <property type="match status" value="1"/>
</dbReference>
<comment type="caution">
    <text evidence="2">The sequence shown here is derived from an EMBL/GenBank/DDBJ whole genome shotgun (WGS) entry which is preliminary data.</text>
</comment>
<keyword evidence="1" id="KW-0378">Hydrolase</keyword>
<dbReference type="Proteomes" id="UP000051957">
    <property type="component" value="Unassembled WGS sequence"/>
</dbReference>
<evidence type="ECO:0000313" key="3">
    <source>
        <dbReference type="Proteomes" id="UP000051957"/>
    </source>
</evidence>
<dbReference type="RefSeq" id="WP_057910785.1">
    <property type="nucleotide sequence ID" value="NZ_AZGK01000006.1"/>
</dbReference>
<proteinExistence type="predicted"/>
<dbReference type="InterPro" id="IPR042301">
    <property type="entry name" value="GH115_sf"/>
</dbReference>
<accession>A0A0R1YWV8</accession>
<dbReference type="PATRIC" id="fig|1423784.4.peg.2087"/>
<evidence type="ECO:0000256" key="1">
    <source>
        <dbReference type="ARBA" id="ARBA00022801"/>
    </source>
</evidence>
<evidence type="ECO:0000313" key="2">
    <source>
        <dbReference type="EMBL" id="KRM46469.1"/>
    </source>
</evidence>
<dbReference type="PANTHER" id="PTHR37842">
    <property type="match status" value="1"/>
</dbReference>
<organism evidence="2 3">
    <name type="scientific">Lentilactobacillus parabuchneri DSM 5707 = NBRC 107865</name>
    <dbReference type="NCBI Taxonomy" id="1423784"/>
    <lineage>
        <taxon>Bacteria</taxon>
        <taxon>Bacillati</taxon>
        <taxon>Bacillota</taxon>
        <taxon>Bacilli</taxon>
        <taxon>Lactobacillales</taxon>
        <taxon>Lactobacillaceae</taxon>
        <taxon>Lentilactobacillus</taxon>
    </lineage>
</organism>
<gene>
    <name evidence="2" type="ORF">FC51_GL002045</name>
</gene>
<dbReference type="Gene3D" id="3.30.379.10">
    <property type="entry name" value="Chitobiase/beta-hexosaminidase domain 2-like"/>
    <property type="match status" value="1"/>
</dbReference>
<dbReference type="EMBL" id="AZGK01000006">
    <property type="protein sequence ID" value="KRM46469.1"/>
    <property type="molecule type" value="Genomic_DNA"/>
</dbReference>
<dbReference type="InterPro" id="IPR029018">
    <property type="entry name" value="Hex-like_dom2"/>
</dbReference>
<dbReference type="Gene3D" id="3.20.20.520">
    <property type="entry name" value="Glycosyl hydrolase family 115"/>
    <property type="match status" value="1"/>
</dbReference>
<dbReference type="GO" id="GO:0005975">
    <property type="term" value="P:carbohydrate metabolic process"/>
    <property type="evidence" value="ECO:0007669"/>
    <property type="project" value="UniProtKB-ARBA"/>
</dbReference>
<name>A0A0R1YWV8_9LACO</name>
<dbReference type="AlphaFoldDB" id="A0A0R1YWV8"/>
<sequence>MPEKEFIISQATRVVAEDFRNNILKNATEILQRDIQKVTTQKESDNEIYLTVDDHAAVEGDDFQINQSTDSRITITAKTSLGVMYGALAVSRNILKIDDFWYWMDTVPSVQKSIKWTNFDLHIPDYRTKYRGWFVNDELLLRGWKDHDSDRYVWNRVFETALRVGCNVIVPGTDVSSQINRNPAKSFGLAIAQHHAEPLGAKMFAREYPDLTASFIKYPDLFRKLWRDAIMDQKGTPTIYSLGFRGQGDKPFCEDDNSREWNDQSIADVVNGIIQEQYDMVRELDPEAPMALNIYGELAGLYRKDLIKVPDDVIEIWADSGYGKLVSRRQNLDNPRLPLLDVPNPHHRQRGLYYHVAFHDLQASNFLGLLSNSPEFVSSELTKAHEKHFDTLELVNTGNIKPHVLYLREAAKSWIDGYQARTNDQILDDYVANYYGSHQAEIVSLYKRYWQAIVQYGSHSDETAGDEFAPFMIRRIIKAWVGHREKMSDTGWVVGDVSLPEAVKKIDGLIEPKLPEWQSLVLDIKKLMLDLSEQDAKTLYGDLYLSVLYQANGLNAMHLVIQAYNLSMAAQKDDDYLKPFLLADEAYHAMSDIVFAQDHHKSTKWYDFYKNDGYDDMPLTAIKLKFLRHYLRTLGDTEDEDAWERNYIKTPGEARVMTLWTTSREMSDDHLAKKLREKLIDKL</sequence>
<reference evidence="2 3" key="1">
    <citation type="journal article" date="2015" name="Genome Announc.">
        <title>Expanding the biotechnology potential of lactobacilli through comparative genomics of 213 strains and associated genera.</title>
        <authorList>
            <person name="Sun Z."/>
            <person name="Harris H.M."/>
            <person name="McCann A."/>
            <person name="Guo C."/>
            <person name="Argimon S."/>
            <person name="Zhang W."/>
            <person name="Yang X."/>
            <person name="Jeffery I.B."/>
            <person name="Cooney J.C."/>
            <person name="Kagawa T.F."/>
            <person name="Liu W."/>
            <person name="Song Y."/>
            <person name="Salvetti E."/>
            <person name="Wrobel A."/>
            <person name="Rasinkangas P."/>
            <person name="Parkhill J."/>
            <person name="Rea M.C."/>
            <person name="O'Sullivan O."/>
            <person name="Ritari J."/>
            <person name="Douillard F.P."/>
            <person name="Paul Ross R."/>
            <person name="Yang R."/>
            <person name="Briner A.E."/>
            <person name="Felis G.E."/>
            <person name="de Vos W.M."/>
            <person name="Barrangou R."/>
            <person name="Klaenhammer T.R."/>
            <person name="Caufield P.W."/>
            <person name="Cui Y."/>
            <person name="Zhang H."/>
            <person name="O'Toole P.W."/>
        </authorList>
    </citation>
    <scope>NUCLEOTIDE SEQUENCE [LARGE SCALE GENOMIC DNA]</scope>
    <source>
        <strain evidence="2 3">DSM 5707</strain>
    </source>
</reference>
<dbReference type="GO" id="GO:0016787">
    <property type="term" value="F:hydrolase activity"/>
    <property type="evidence" value="ECO:0007669"/>
    <property type="project" value="UniProtKB-KW"/>
</dbReference>
<protein>
    <recommendedName>
        <fullName evidence="4">Glycosyl hydrolase family 115</fullName>
    </recommendedName>
</protein>
<evidence type="ECO:0008006" key="4">
    <source>
        <dbReference type="Google" id="ProtNLM"/>
    </source>
</evidence>
<dbReference type="PANTHER" id="PTHR37842:SF2">
    <property type="entry name" value="GYLCOSYL HYDROLASE 115 C-TERMINAL DOMAIN-CONTAINING PROTEIN"/>
    <property type="match status" value="1"/>
</dbReference>
<dbReference type="Pfam" id="PF15979">
    <property type="entry name" value="Glyco_hydro_115"/>
    <property type="match status" value="1"/>
</dbReference>